<comment type="caution">
    <text evidence="6">The sequence shown here is derived from an EMBL/GenBank/DDBJ whole genome shotgun (WGS) entry which is preliminary data.</text>
</comment>
<proteinExistence type="inferred from homology"/>
<dbReference type="Proteomes" id="UP001597051">
    <property type="component" value="Unassembled WGS sequence"/>
</dbReference>
<evidence type="ECO:0000256" key="4">
    <source>
        <dbReference type="RuleBase" id="RU003915"/>
    </source>
</evidence>
<dbReference type="SUPFAM" id="SSF54534">
    <property type="entry name" value="FKBP-like"/>
    <property type="match status" value="1"/>
</dbReference>
<dbReference type="EC" id="5.2.1.8" evidence="4"/>
<comment type="catalytic activity">
    <reaction evidence="1 3 4">
        <text>[protein]-peptidylproline (omega=180) = [protein]-peptidylproline (omega=0)</text>
        <dbReference type="Rhea" id="RHEA:16237"/>
        <dbReference type="Rhea" id="RHEA-COMP:10747"/>
        <dbReference type="Rhea" id="RHEA-COMP:10748"/>
        <dbReference type="ChEBI" id="CHEBI:83833"/>
        <dbReference type="ChEBI" id="CHEBI:83834"/>
        <dbReference type="EC" id="5.2.1.8"/>
    </reaction>
</comment>
<comment type="similarity">
    <text evidence="4">Belongs to the FKBP-type PPIase family.</text>
</comment>
<dbReference type="PROSITE" id="PS50059">
    <property type="entry name" value="FKBP_PPIASE"/>
    <property type="match status" value="1"/>
</dbReference>
<dbReference type="InterPro" id="IPR046357">
    <property type="entry name" value="PPIase_dom_sf"/>
</dbReference>
<evidence type="ECO:0000256" key="1">
    <source>
        <dbReference type="ARBA" id="ARBA00000971"/>
    </source>
</evidence>
<evidence type="ECO:0000259" key="5">
    <source>
        <dbReference type="PROSITE" id="PS50059"/>
    </source>
</evidence>
<dbReference type="NCBIfam" id="TIGR03516">
    <property type="entry name" value="ppisom_GldI"/>
    <property type="match status" value="1"/>
</dbReference>
<dbReference type="Pfam" id="PF00254">
    <property type="entry name" value="FKBP_C"/>
    <property type="match status" value="1"/>
</dbReference>
<protein>
    <recommendedName>
        <fullName evidence="4">Peptidyl-prolyl cis-trans isomerase</fullName>
        <ecNumber evidence="4">5.2.1.8</ecNumber>
    </recommendedName>
</protein>
<evidence type="ECO:0000256" key="2">
    <source>
        <dbReference type="ARBA" id="ARBA00023110"/>
    </source>
</evidence>
<organism evidence="6 7">
    <name type="scientific">Flavobacterium myungsuense</name>
    <dbReference type="NCBI Taxonomy" id="651823"/>
    <lineage>
        <taxon>Bacteria</taxon>
        <taxon>Pseudomonadati</taxon>
        <taxon>Bacteroidota</taxon>
        <taxon>Flavobacteriia</taxon>
        <taxon>Flavobacteriales</taxon>
        <taxon>Flavobacteriaceae</taxon>
        <taxon>Flavobacterium</taxon>
    </lineage>
</organism>
<keyword evidence="2 3" id="KW-0697">Rotamase</keyword>
<keyword evidence="3 4" id="KW-0413">Isomerase</keyword>
<dbReference type="InterPro" id="IPR001179">
    <property type="entry name" value="PPIase_FKBP_dom"/>
</dbReference>
<name>A0ABW3IYK4_9FLAO</name>
<feature type="domain" description="PPIase FKBP-type" evidence="5">
    <location>
        <begin position="93"/>
        <end position="181"/>
    </location>
</feature>
<dbReference type="Gene3D" id="3.10.50.40">
    <property type="match status" value="1"/>
</dbReference>
<evidence type="ECO:0000256" key="3">
    <source>
        <dbReference type="PROSITE-ProRule" id="PRU00277"/>
    </source>
</evidence>
<dbReference type="InterPro" id="IPR019869">
    <property type="entry name" value="Motility-assoc_PPIase_GldI"/>
</dbReference>
<evidence type="ECO:0000313" key="6">
    <source>
        <dbReference type="EMBL" id="MFD0982904.1"/>
    </source>
</evidence>
<evidence type="ECO:0000313" key="7">
    <source>
        <dbReference type="Proteomes" id="UP001597051"/>
    </source>
</evidence>
<reference evidence="7" key="1">
    <citation type="journal article" date="2019" name="Int. J. Syst. Evol. Microbiol.">
        <title>The Global Catalogue of Microorganisms (GCM) 10K type strain sequencing project: providing services to taxonomists for standard genome sequencing and annotation.</title>
        <authorList>
            <consortium name="The Broad Institute Genomics Platform"/>
            <consortium name="The Broad Institute Genome Sequencing Center for Infectious Disease"/>
            <person name="Wu L."/>
            <person name="Ma J."/>
        </authorList>
    </citation>
    <scope>NUCLEOTIDE SEQUENCE [LARGE SCALE GENOMIC DNA]</scope>
    <source>
        <strain evidence="7">CECT 7649</strain>
    </source>
</reference>
<sequence>MMNYKQIVILILGSFLFISCSQHQQARRPISQSSGTFLKESVERNKKLISGEEAKIDSIIKSDPNIKYIASNKGYWYRYDTKNTQDTLRPRKGDIAHFNYEIKDLDGNIIYSELELRPQTYYIDKEQKMIIGLRHGLKLMRKNETVTFLFPSHMGYGYHGDNRRISHNQPLMYTVTLTDFASETKQNIEPKEPLKTITE</sequence>
<dbReference type="RefSeq" id="WP_379755040.1">
    <property type="nucleotide sequence ID" value="NZ_JBHSYB010000016.1"/>
</dbReference>
<keyword evidence="7" id="KW-1185">Reference proteome</keyword>
<accession>A0ABW3IYK4</accession>
<dbReference type="EMBL" id="JBHTIZ010000004">
    <property type="protein sequence ID" value="MFD0982904.1"/>
    <property type="molecule type" value="Genomic_DNA"/>
</dbReference>
<dbReference type="PROSITE" id="PS51257">
    <property type="entry name" value="PROKAR_LIPOPROTEIN"/>
    <property type="match status" value="1"/>
</dbReference>
<gene>
    <name evidence="6" type="primary">gldI</name>
    <name evidence="6" type="ORF">ACFQ0S_00300</name>
</gene>